<keyword evidence="3 5" id="KW-0500">Molybdenum</keyword>
<dbReference type="InterPro" id="IPR001453">
    <property type="entry name" value="MoaB/Mog_dom"/>
</dbReference>
<reference evidence="7 8" key="1">
    <citation type="submission" date="2020-10" db="EMBL/GenBank/DDBJ databases">
        <title>Sequencing the genomes of 1000 actinobacteria strains.</title>
        <authorList>
            <person name="Klenk H.-P."/>
        </authorList>
    </citation>
    <scope>NUCLEOTIDE SEQUENCE [LARGE SCALE GENOMIC DNA]</scope>
    <source>
        <strain evidence="7 8">DSM 15474</strain>
    </source>
</reference>
<comment type="function">
    <text evidence="1 5">Catalyzes the insertion of molybdate into adenylated molybdopterin with the concomitant release of AMP.</text>
</comment>
<dbReference type="GO" id="GO:0061599">
    <property type="term" value="F:molybdopterin molybdotransferase activity"/>
    <property type="evidence" value="ECO:0007669"/>
    <property type="project" value="UniProtKB-EC"/>
</dbReference>
<dbReference type="Gene3D" id="2.170.190.11">
    <property type="entry name" value="Molybdopterin biosynthesis moea protein, domain 3"/>
    <property type="match status" value="1"/>
</dbReference>
<keyword evidence="5" id="KW-0501">Molybdenum cofactor biosynthesis</keyword>
<dbReference type="Proteomes" id="UP000636579">
    <property type="component" value="Unassembled WGS sequence"/>
</dbReference>
<evidence type="ECO:0000313" key="7">
    <source>
        <dbReference type="EMBL" id="MBE1515312.1"/>
    </source>
</evidence>
<comment type="caution">
    <text evidence="7">The sequence shown here is derived from an EMBL/GenBank/DDBJ whole genome shotgun (WGS) entry which is preliminary data.</text>
</comment>
<comment type="cofactor">
    <cofactor evidence="5">
        <name>Mg(2+)</name>
        <dbReference type="ChEBI" id="CHEBI:18420"/>
    </cofactor>
</comment>
<dbReference type="SMART" id="SM00852">
    <property type="entry name" value="MoCF_biosynth"/>
    <property type="match status" value="1"/>
</dbReference>
<evidence type="ECO:0000259" key="6">
    <source>
        <dbReference type="SMART" id="SM00852"/>
    </source>
</evidence>
<evidence type="ECO:0000256" key="2">
    <source>
        <dbReference type="ARBA" id="ARBA00010763"/>
    </source>
</evidence>
<dbReference type="PANTHER" id="PTHR10192">
    <property type="entry name" value="MOLYBDOPTERIN BIOSYNTHESIS PROTEIN"/>
    <property type="match status" value="1"/>
</dbReference>
<evidence type="ECO:0000256" key="3">
    <source>
        <dbReference type="ARBA" id="ARBA00022505"/>
    </source>
</evidence>
<accession>A0ABR9J8I8</accession>
<dbReference type="SUPFAM" id="SSF53218">
    <property type="entry name" value="Molybdenum cofactor biosynthesis proteins"/>
    <property type="match status" value="1"/>
</dbReference>
<feature type="domain" description="MoaB/Mog" evidence="6">
    <location>
        <begin position="179"/>
        <end position="322"/>
    </location>
</feature>
<dbReference type="RefSeq" id="WP_192592165.1">
    <property type="nucleotide sequence ID" value="NZ_JADBEE010000002.1"/>
</dbReference>
<dbReference type="Gene3D" id="2.40.340.10">
    <property type="entry name" value="MoeA, C-terminal, domain IV"/>
    <property type="match status" value="1"/>
</dbReference>
<evidence type="ECO:0000256" key="1">
    <source>
        <dbReference type="ARBA" id="ARBA00002901"/>
    </source>
</evidence>
<evidence type="ECO:0000313" key="8">
    <source>
        <dbReference type="Proteomes" id="UP000636579"/>
    </source>
</evidence>
<protein>
    <recommendedName>
        <fullName evidence="5">Molybdopterin molybdenumtransferase</fullName>
        <ecNumber evidence="5">2.10.1.1</ecNumber>
    </recommendedName>
</protein>
<organism evidence="7 8">
    <name type="scientific">Nesterenkonia halotolerans</name>
    <dbReference type="NCBI Taxonomy" id="225325"/>
    <lineage>
        <taxon>Bacteria</taxon>
        <taxon>Bacillati</taxon>
        <taxon>Actinomycetota</taxon>
        <taxon>Actinomycetes</taxon>
        <taxon>Micrococcales</taxon>
        <taxon>Micrococcaceae</taxon>
        <taxon>Nesterenkonia</taxon>
    </lineage>
</organism>
<dbReference type="InterPro" id="IPR036688">
    <property type="entry name" value="MoeA_C_domain_IV_sf"/>
</dbReference>
<keyword evidence="5 7" id="KW-0808">Transferase</keyword>
<keyword evidence="5" id="KW-0460">Magnesium</keyword>
<evidence type="ECO:0000256" key="4">
    <source>
        <dbReference type="ARBA" id="ARBA00047317"/>
    </source>
</evidence>
<dbReference type="Pfam" id="PF03453">
    <property type="entry name" value="MoeA_N"/>
    <property type="match status" value="1"/>
</dbReference>
<sequence length="409" mass="41949">MLSFNEARSRAASVDPLAAVTVPLEQAAGHILAEPVHAAQDVPHVATSAMDGWALAAPLQNNQAPAGWTLRAEAVHSPVQQLAPLEPGEAAEVVTGSPVPQGTVSVLRSEHGILDGRLLRAAAATPDTAPRRNIRPVGTECPAGTQVLSAGTLLTPARAAIAAVAGRDRLAVVPRPRVHLVLTGEEVITSGIPSGGQVRDVFGLALPGMLTEIGAASVASTRLGDDHEALARELAQLLEAGATELIITSGGTSHSRADSLRPALRRLGAELITDSVDMRPGHPTVVARLQGSAGTVHLLGLPGNPLAGFAALAAVGTPLIGALRGVPETERTRTLSLTAGARIHGADHGVRLLPVRIRPEGAVPLEHSSSHMMRGLADADALAIVTRGGADPREVLEGLDVPGQRRGGH</sequence>
<evidence type="ECO:0000256" key="5">
    <source>
        <dbReference type="RuleBase" id="RU365090"/>
    </source>
</evidence>
<dbReference type="EC" id="2.10.1.1" evidence="5"/>
<proteinExistence type="inferred from homology"/>
<dbReference type="InterPro" id="IPR005110">
    <property type="entry name" value="MoeA_linker/N"/>
</dbReference>
<name>A0ABR9J8I8_9MICC</name>
<comment type="similarity">
    <text evidence="2 5">Belongs to the MoeA family.</text>
</comment>
<dbReference type="PANTHER" id="PTHR10192:SF5">
    <property type="entry name" value="GEPHYRIN"/>
    <property type="match status" value="1"/>
</dbReference>
<keyword evidence="8" id="KW-1185">Reference proteome</keyword>
<dbReference type="CDD" id="cd00887">
    <property type="entry name" value="MoeA"/>
    <property type="match status" value="1"/>
</dbReference>
<dbReference type="SUPFAM" id="SSF63882">
    <property type="entry name" value="MoeA N-terminal region -like"/>
    <property type="match status" value="1"/>
</dbReference>
<keyword evidence="5" id="KW-0479">Metal-binding</keyword>
<dbReference type="InterPro" id="IPR036425">
    <property type="entry name" value="MoaB/Mog-like_dom_sf"/>
</dbReference>
<dbReference type="InterPro" id="IPR038987">
    <property type="entry name" value="MoeA-like"/>
</dbReference>
<gene>
    <name evidence="7" type="ORF">H4W26_002104</name>
</gene>
<dbReference type="Gene3D" id="3.40.980.10">
    <property type="entry name" value="MoaB/Mog-like domain"/>
    <property type="match status" value="1"/>
</dbReference>
<comment type="pathway">
    <text evidence="5">Cofactor biosynthesis; molybdopterin biosynthesis.</text>
</comment>
<comment type="catalytic activity">
    <reaction evidence="4">
        <text>adenylyl-molybdopterin + molybdate = Mo-molybdopterin + AMP + H(+)</text>
        <dbReference type="Rhea" id="RHEA:35047"/>
        <dbReference type="ChEBI" id="CHEBI:15378"/>
        <dbReference type="ChEBI" id="CHEBI:36264"/>
        <dbReference type="ChEBI" id="CHEBI:62727"/>
        <dbReference type="ChEBI" id="CHEBI:71302"/>
        <dbReference type="ChEBI" id="CHEBI:456215"/>
        <dbReference type="EC" id="2.10.1.1"/>
    </reaction>
</comment>
<dbReference type="InterPro" id="IPR036135">
    <property type="entry name" value="MoeA_linker/N_sf"/>
</dbReference>
<dbReference type="Gene3D" id="3.90.105.10">
    <property type="entry name" value="Molybdopterin biosynthesis moea protein, domain 2"/>
    <property type="match status" value="1"/>
</dbReference>
<dbReference type="EMBL" id="JADBEE010000002">
    <property type="protein sequence ID" value="MBE1515312.1"/>
    <property type="molecule type" value="Genomic_DNA"/>
</dbReference>
<dbReference type="Pfam" id="PF00994">
    <property type="entry name" value="MoCF_biosynth"/>
    <property type="match status" value="1"/>
</dbReference>